<name>A0A258FP48_9CAUL</name>
<organism evidence="2 3">
    <name type="scientific">Brevundimonas subvibrioides</name>
    <dbReference type="NCBI Taxonomy" id="74313"/>
    <lineage>
        <taxon>Bacteria</taxon>
        <taxon>Pseudomonadati</taxon>
        <taxon>Pseudomonadota</taxon>
        <taxon>Alphaproteobacteria</taxon>
        <taxon>Caulobacterales</taxon>
        <taxon>Caulobacteraceae</taxon>
        <taxon>Brevundimonas</taxon>
    </lineage>
</organism>
<protein>
    <submittedName>
        <fullName evidence="2">Uncharacterized protein</fullName>
    </submittedName>
</protein>
<sequence length="120" mass="13366">MSVDLALGLSSAKPAGKRPHFMDPSVERVLNILMATVQELAVTRERLDTVERLLEAKGVVARSEVEQFEPTKEQAAERGLWMQEYLNRVLRTLQQEAEAMQAKDDLASEEVAVEVSKADA</sequence>
<dbReference type="AlphaFoldDB" id="A0A258FP48"/>
<evidence type="ECO:0000313" key="2">
    <source>
        <dbReference type="EMBL" id="OYX33734.1"/>
    </source>
</evidence>
<accession>A0A258FP48</accession>
<feature type="coiled-coil region" evidence="1">
    <location>
        <begin position="83"/>
        <end position="110"/>
    </location>
</feature>
<dbReference type="Proteomes" id="UP000215595">
    <property type="component" value="Unassembled WGS sequence"/>
</dbReference>
<reference evidence="2 3" key="1">
    <citation type="submission" date="2017-03" db="EMBL/GenBank/DDBJ databases">
        <title>Lifting the veil on microbial sulfur biogeochemistry in mining wastewaters.</title>
        <authorList>
            <person name="Kantor R.S."/>
            <person name="Colenbrander Nelson T."/>
            <person name="Marshall S."/>
            <person name="Bennett D."/>
            <person name="Apte S."/>
            <person name="Camacho D."/>
            <person name="Thomas B.C."/>
            <person name="Warren L.A."/>
            <person name="Banfield J.F."/>
        </authorList>
    </citation>
    <scope>NUCLEOTIDE SEQUENCE [LARGE SCALE GENOMIC DNA]</scope>
    <source>
        <strain evidence="2">32-69-9</strain>
    </source>
</reference>
<comment type="caution">
    <text evidence="2">The sequence shown here is derived from an EMBL/GenBank/DDBJ whole genome shotgun (WGS) entry which is preliminary data.</text>
</comment>
<evidence type="ECO:0000313" key="3">
    <source>
        <dbReference type="Proteomes" id="UP000215595"/>
    </source>
</evidence>
<evidence type="ECO:0000256" key="1">
    <source>
        <dbReference type="SAM" id="Coils"/>
    </source>
</evidence>
<proteinExistence type="predicted"/>
<keyword evidence="1" id="KW-0175">Coiled coil</keyword>
<gene>
    <name evidence="2" type="ORF">B7Z01_08250</name>
</gene>
<dbReference type="EMBL" id="NCEB01000014">
    <property type="protein sequence ID" value="OYX33734.1"/>
    <property type="molecule type" value="Genomic_DNA"/>
</dbReference>